<gene>
    <name evidence="1" type="ORF">ACFFIP_15730</name>
</gene>
<evidence type="ECO:0008006" key="3">
    <source>
        <dbReference type="Google" id="ProtNLM"/>
    </source>
</evidence>
<dbReference type="RefSeq" id="WP_382388656.1">
    <property type="nucleotide sequence ID" value="NZ_JBHLWI010000043.1"/>
</dbReference>
<accession>A0ABV6FWZ6</accession>
<sequence>MEEHGSSMDEILFKNTGITLDKWISMLSILNLRTKEDIVQFLVEHEGLTHRTATFIAFKAIRYQKRAKEE</sequence>
<comment type="caution">
    <text evidence="1">The sequence shown here is derived from an EMBL/GenBank/DDBJ whole genome shotgun (WGS) entry which is preliminary data.</text>
</comment>
<keyword evidence="2" id="KW-1185">Reference proteome</keyword>
<dbReference type="EMBL" id="JBHLWI010000043">
    <property type="protein sequence ID" value="MFC0264144.1"/>
    <property type="molecule type" value="Genomic_DNA"/>
</dbReference>
<evidence type="ECO:0000313" key="2">
    <source>
        <dbReference type="Proteomes" id="UP001589797"/>
    </source>
</evidence>
<proteinExistence type="predicted"/>
<protein>
    <recommendedName>
        <fullName evidence="3">DUF3606 domain-containing protein</fullName>
    </recommendedName>
</protein>
<name>A0ABV6FWZ6_9BACT</name>
<organism evidence="1 2">
    <name type="scientific">Fontibacter flavus</name>
    <dbReference type="NCBI Taxonomy" id="654838"/>
    <lineage>
        <taxon>Bacteria</taxon>
        <taxon>Pseudomonadati</taxon>
        <taxon>Bacteroidota</taxon>
        <taxon>Cytophagia</taxon>
        <taxon>Cytophagales</taxon>
        <taxon>Cyclobacteriaceae</taxon>
        <taxon>Fontibacter</taxon>
    </lineage>
</organism>
<evidence type="ECO:0000313" key="1">
    <source>
        <dbReference type="EMBL" id="MFC0264144.1"/>
    </source>
</evidence>
<dbReference type="Proteomes" id="UP001589797">
    <property type="component" value="Unassembled WGS sequence"/>
</dbReference>
<reference evidence="1 2" key="1">
    <citation type="submission" date="2024-09" db="EMBL/GenBank/DDBJ databases">
        <authorList>
            <person name="Sun Q."/>
            <person name="Mori K."/>
        </authorList>
    </citation>
    <scope>NUCLEOTIDE SEQUENCE [LARGE SCALE GENOMIC DNA]</scope>
    <source>
        <strain evidence="1 2">CCM 7650</strain>
    </source>
</reference>